<evidence type="ECO:0000313" key="2">
    <source>
        <dbReference type="EMBL" id="CAE0412722.1"/>
    </source>
</evidence>
<feature type="compositionally biased region" description="Basic and acidic residues" evidence="1">
    <location>
        <begin position="595"/>
        <end position="610"/>
    </location>
</feature>
<name>A0A7S3P4N2_9STRA</name>
<evidence type="ECO:0000256" key="1">
    <source>
        <dbReference type="SAM" id="MobiDB-lite"/>
    </source>
</evidence>
<protein>
    <submittedName>
        <fullName evidence="2">Uncharacterized protein</fullName>
    </submittedName>
</protein>
<dbReference type="EMBL" id="HBIM01012137">
    <property type="protein sequence ID" value="CAE0412722.1"/>
    <property type="molecule type" value="Transcribed_RNA"/>
</dbReference>
<proteinExistence type="predicted"/>
<reference evidence="2" key="1">
    <citation type="submission" date="2021-01" db="EMBL/GenBank/DDBJ databases">
        <authorList>
            <person name="Corre E."/>
            <person name="Pelletier E."/>
            <person name="Niang G."/>
            <person name="Scheremetjew M."/>
            <person name="Finn R."/>
            <person name="Kale V."/>
            <person name="Holt S."/>
            <person name="Cochrane G."/>
            <person name="Meng A."/>
            <person name="Brown T."/>
            <person name="Cohen L."/>
        </authorList>
    </citation>
    <scope>NUCLEOTIDE SEQUENCE</scope>
    <source>
        <strain evidence="2">CCMP127</strain>
    </source>
</reference>
<accession>A0A7S3P4N2</accession>
<dbReference type="AlphaFoldDB" id="A0A7S3P4N2"/>
<gene>
    <name evidence="2" type="ORF">ACOF00016_LOCUS9982</name>
</gene>
<sequence length="724" mass="80165">MVEPNKENNATAAAVAAQQSQGPSYLWVSLKFLAAVAFFGAGLSQLSANHGGSGDSSSSSSIVELAHRRLAETGIPTYIQPLLQDLEDRRKLFSESEVIKYWFEYTGPLQKYYYRFSKSRGKADYFEGRDDSGVVSARFIEDFGGTQEYREGLQSEELLRQRLLDNCFAMGSANRPDRSKSSVWYTFFGNAEDRCRILFTLNTVGAGRGTIMLWETTPPPLYAEGPFPFLSEQESAAPHLQRNLQEIDAMCATGLIAARVQVLVCEPIDDAWVNWMDSLMPHCGGKPHPMDRPNMDDKLEDRPSPVQIVVASTAADAASCHDLKSGYMERRTQSLVLSVPPADQTPASNGKTASTTLVSSDDHDVYVALKWSTLITMRAVAAFLQASADLAAAANAPGALEAQITNDPSLPASPFLIPSFVRVAYLSEENSKTAKWRMHGDFFHPATVDMDGDSFDVAWIVNSLATPKGIKSLCQPSVAGAVPRKLVQNNSNACGQWWIYFTELQMPVSPDVYANEHTPPLVQGGSNSVWMLTERQREELASSIKCRRSKSDKCPKPPQAVMPLGDLESFLINYMPNTLLGKRHTKSRRPGYTRQAERDAARRKVHERDQFDGEDDMESALFDYTVYPAALLRKDATIKAARARDNALSANKDDEHVGPQTVKSSYYDITITKPRPPVLGWCQAVARKGLCSLYADYFRTNPDDRCLEACGLRKDFTPVDVVPE</sequence>
<feature type="region of interest" description="Disordered" evidence="1">
    <location>
        <begin position="582"/>
        <end position="610"/>
    </location>
</feature>
<organism evidence="2">
    <name type="scientific">Amphora coffeiformis</name>
    <dbReference type="NCBI Taxonomy" id="265554"/>
    <lineage>
        <taxon>Eukaryota</taxon>
        <taxon>Sar</taxon>
        <taxon>Stramenopiles</taxon>
        <taxon>Ochrophyta</taxon>
        <taxon>Bacillariophyta</taxon>
        <taxon>Bacillariophyceae</taxon>
        <taxon>Bacillariophycidae</taxon>
        <taxon>Thalassiophysales</taxon>
        <taxon>Catenulaceae</taxon>
        <taxon>Amphora</taxon>
    </lineage>
</organism>
<feature type="compositionally biased region" description="Basic residues" evidence="1">
    <location>
        <begin position="582"/>
        <end position="591"/>
    </location>
</feature>